<gene>
    <name evidence="1" type="ORF">ParKJ_04405</name>
</gene>
<dbReference type="RefSeq" id="WP_146153253.1">
    <property type="nucleotide sequence ID" value="NZ_JANSLM010000001.1"/>
</dbReference>
<sequence length="320" mass="31854">MVQAVNTDRFNRQLHPEERQWAKDNAKQFAQFYEDKTGQSITPDQAQQVLLANGYRLVDAAASKGPGGDATAVAFISQNADGMFTATNSEYNSPFLYGNKDGSLTPEQRALPGAVANPKLGLAIAGALAAPAVLPALAAIPGAPIFGIDGALGSTAWTSAAGTGAISAGINAGSQYYQNGTVNPVDVAIAAISGGAGAYGGLGWNVFVNGVGGATGTAINNAVYGKSDSIMFGGAVSGAGAAFGYGVGKGMETGINSILRPTINSSGWADVGKWAGPSGLNFLIPNNLAVIGAGVAGGSSSEAAGAAINGVKNQMGPAKK</sequence>
<dbReference type="AlphaFoldDB" id="A0AAP5Q456"/>
<evidence type="ECO:0008006" key="3">
    <source>
        <dbReference type="Google" id="ProtNLM"/>
    </source>
</evidence>
<dbReference type="EMBL" id="JANSLM010000001">
    <property type="protein sequence ID" value="MDT8836646.1"/>
    <property type="molecule type" value="Genomic_DNA"/>
</dbReference>
<accession>A0AAP5Q456</accession>
<dbReference type="Proteomes" id="UP001246473">
    <property type="component" value="Unassembled WGS sequence"/>
</dbReference>
<organism evidence="1 2">
    <name type="scientific">Paraburkholderia fungorum</name>
    <dbReference type="NCBI Taxonomy" id="134537"/>
    <lineage>
        <taxon>Bacteria</taxon>
        <taxon>Pseudomonadati</taxon>
        <taxon>Pseudomonadota</taxon>
        <taxon>Betaproteobacteria</taxon>
        <taxon>Burkholderiales</taxon>
        <taxon>Burkholderiaceae</taxon>
        <taxon>Paraburkholderia</taxon>
    </lineage>
</organism>
<comment type="caution">
    <text evidence="1">The sequence shown here is derived from an EMBL/GenBank/DDBJ whole genome shotgun (WGS) entry which is preliminary data.</text>
</comment>
<name>A0AAP5Q456_9BURK</name>
<proteinExistence type="predicted"/>
<evidence type="ECO:0000313" key="1">
    <source>
        <dbReference type="EMBL" id="MDT8836646.1"/>
    </source>
</evidence>
<evidence type="ECO:0000313" key="2">
    <source>
        <dbReference type="Proteomes" id="UP001246473"/>
    </source>
</evidence>
<protein>
    <recommendedName>
        <fullName evidence="3">Filamentous hemagglutinin</fullName>
    </recommendedName>
</protein>
<reference evidence="1" key="1">
    <citation type="submission" date="2022-08" db="EMBL/GenBank/DDBJ databases">
        <authorList>
            <person name="Kim S.-J."/>
        </authorList>
    </citation>
    <scope>NUCLEOTIDE SEQUENCE</scope>
    <source>
        <strain evidence="1">KJ</strain>
    </source>
</reference>